<keyword evidence="2" id="KW-1185">Reference proteome</keyword>
<protein>
    <submittedName>
        <fullName evidence="1">Uncharacterized protein</fullName>
    </submittedName>
</protein>
<reference evidence="1 2" key="1">
    <citation type="journal article" date="2021" name="Front. Genet.">
        <title>Chromosome-Level Genome Assembly Reveals Significant Gene Expansion in the Toll and IMD Signaling Pathways of Dendrolimus kikuchii.</title>
        <authorList>
            <person name="Zhou J."/>
            <person name="Wu P."/>
            <person name="Xiong Z."/>
            <person name="Liu N."/>
            <person name="Zhao N."/>
            <person name="Ji M."/>
            <person name="Qiu Y."/>
            <person name="Yang B."/>
        </authorList>
    </citation>
    <scope>NUCLEOTIDE SEQUENCE [LARGE SCALE GENOMIC DNA]</scope>
    <source>
        <strain evidence="1">Ann1</strain>
    </source>
</reference>
<organism evidence="1 2">
    <name type="scientific">Dendrolimus kikuchii</name>
    <dbReference type="NCBI Taxonomy" id="765133"/>
    <lineage>
        <taxon>Eukaryota</taxon>
        <taxon>Metazoa</taxon>
        <taxon>Ecdysozoa</taxon>
        <taxon>Arthropoda</taxon>
        <taxon>Hexapoda</taxon>
        <taxon>Insecta</taxon>
        <taxon>Pterygota</taxon>
        <taxon>Neoptera</taxon>
        <taxon>Endopterygota</taxon>
        <taxon>Lepidoptera</taxon>
        <taxon>Glossata</taxon>
        <taxon>Ditrysia</taxon>
        <taxon>Bombycoidea</taxon>
        <taxon>Lasiocampidae</taxon>
        <taxon>Dendrolimus</taxon>
    </lineage>
</organism>
<comment type="caution">
    <text evidence="1">The sequence shown here is derived from an EMBL/GenBank/DDBJ whole genome shotgun (WGS) entry which is preliminary data.</text>
</comment>
<gene>
    <name evidence="1" type="ORF">K1T71_011218</name>
</gene>
<sequence length="301" mass="34203">MAIFVIRLLISGLILAEICEVMSVKPETFHRNWETCKRLMKGPYFDIDLVVGKPWRIYYTWNMKLDNKCLDVTFKNATPTITRRVFNDMYEYLEEQPVWDAATLHVSMGSAKHELLLFADQGAAGSFKGVPNVIRDGNILPMRKTIPLLKFFMKLLRNGKFLLMIDCHIGVASLSARPDHLPYRAEVASAAAELELGDGFPAYVIPISTMKYGFKVVNGYLGIETCSVKLCIALAPIGKRPPDEKLEETASRFGFRSEFNTSLFLNYTTRSPMPSPVEQTNDENEEDYEMENDPGDKQFIF</sequence>
<dbReference type="EMBL" id="CM034406">
    <property type="protein sequence ID" value="KAJ0173042.1"/>
    <property type="molecule type" value="Genomic_DNA"/>
</dbReference>
<dbReference type="Proteomes" id="UP000824533">
    <property type="component" value="Linkage Group LG20"/>
</dbReference>
<name>A0ACC1CN89_9NEOP</name>
<evidence type="ECO:0000313" key="2">
    <source>
        <dbReference type="Proteomes" id="UP000824533"/>
    </source>
</evidence>
<proteinExistence type="predicted"/>
<evidence type="ECO:0000313" key="1">
    <source>
        <dbReference type="EMBL" id="KAJ0173042.1"/>
    </source>
</evidence>
<accession>A0ACC1CN89</accession>